<dbReference type="AlphaFoldDB" id="A0A6A5BUM4"/>
<sequence>MMKEVHSKKLHVLNKDPRLKAIEIFGESLVSAPDTECWKKHHRVLSMVFSSGNLEYMCQVAVKTVDQLTRTKWEPCMNQNEKGTMMLEAHNDFTNVTLDVLAKSVFGTSFCIFQDSENSNPDLVLKGRQLKQAIEKIFTHAFSFRMFLAWCPLFEKAALHFTGVQKCMDYCSQVLDEFIRERKNMIERGEEISEQDLLSLMVKANIENNELTTDHIKSNGLLFLVAELTKRPEIQERAQQEVDQILKNGELEPSFQLYDSFVFCNAIIHETLRCHPPVGSVSKICFKNTRLGNFDIPKGTIILSLITQANKNEQVWQHLNNTFHPDRFLNADELNKRHSDYSMIPFSMGLMKMQWIQICLV</sequence>
<dbReference type="GeneID" id="68110906"/>
<keyword evidence="4" id="KW-0479">Metal-binding</keyword>
<dbReference type="VEuPathDB" id="AmoebaDB:FDP41_003688"/>
<evidence type="ECO:0008006" key="10">
    <source>
        <dbReference type="Google" id="ProtNLM"/>
    </source>
</evidence>
<dbReference type="InterPro" id="IPR001128">
    <property type="entry name" value="Cyt_P450"/>
</dbReference>
<protein>
    <recommendedName>
        <fullName evidence="10">Cytochrome P450</fullName>
    </recommendedName>
</protein>
<evidence type="ECO:0000313" key="8">
    <source>
        <dbReference type="EMBL" id="KAF0977035.1"/>
    </source>
</evidence>
<dbReference type="PANTHER" id="PTHR24292">
    <property type="entry name" value="CYTOCHROME P450"/>
    <property type="match status" value="1"/>
</dbReference>
<evidence type="ECO:0000256" key="6">
    <source>
        <dbReference type="ARBA" id="ARBA00023004"/>
    </source>
</evidence>
<evidence type="ECO:0000256" key="1">
    <source>
        <dbReference type="ARBA" id="ARBA00001971"/>
    </source>
</evidence>
<dbReference type="GO" id="GO:0004497">
    <property type="term" value="F:monooxygenase activity"/>
    <property type="evidence" value="ECO:0007669"/>
    <property type="project" value="UniProtKB-KW"/>
</dbReference>
<gene>
    <name evidence="8" type="ORF">FDP41_003688</name>
</gene>
<keyword evidence="7" id="KW-0503">Monooxygenase</keyword>
<evidence type="ECO:0000256" key="5">
    <source>
        <dbReference type="ARBA" id="ARBA00023002"/>
    </source>
</evidence>
<organism evidence="8 9">
    <name type="scientific">Naegleria fowleri</name>
    <name type="common">Brain eating amoeba</name>
    <dbReference type="NCBI Taxonomy" id="5763"/>
    <lineage>
        <taxon>Eukaryota</taxon>
        <taxon>Discoba</taxon>
        <taxon>Heterolobosea</taxon>
        <taxon>Tetramitia</taxon>
        <taxon>Eutetramitia</taxon>
        <taxon>Vahlkampfiidae</taxon>
        <taxon>Naegleria</taxon>
    </lineage>
</organism>
<proteinExistence type="inferred from homology"/>
<dbReference type="OrthoDB" id="2789670at2759"/>
<keyword evidence="6" id="KW-0408">Iron</keyword>
<comment type="similarity">
    <text evidence="2">Belongs to the cytochrome P450 family.</text>
</comment>
<evidence type="ECO:0000256" key="3">
    <source>
        <dbReference type="ARBA" id="ARBA00022617"/>
    </source>
</evidence>
<evidence type="ECO:0000256" key="4">
    <source>
        <dbReference type="ARBA" id="ARBA00022723"/>
    </source>
</evidence>
<dbReference type="EMBL" id="VFQX01000035">
    <property type="protein sequence ID" value="KAF0977035.1"/>
    <property type="molecule type" value="Genomic_DNA"/>
</dbReference>
<dbReference type="Pfam" id="PF00067">
    <property type="entry name" value="p450"/>
    <property type="match status" value="1"/>
</dbReference>
<evidence type="ECO:0000256" key="7">
    <source>
        <dbReference type="ARBA" id="ARBA00023033"/>
    </source>
</evidence>
<dbReference type="PRINTS" id="PR00463">
    <property type="entry name" value="EP450I"/>
</dbReference>
<dbReference type="InterPro" id="IPR036396">
    <property type="entry name" value="Cyt_P450_sf"/>
</dbReference>
<accession>A0A6A5BUM4</accession>
<keyword evidence="9" id="KW-1185">Reference proteome</keyword>
<dbReference type="PRINTS" id="PR00385">
    <property type="entry name" value="P450"/>
</dbReference>
<dbReference type="VEuPathDB" id="AmoebaDB:NfTy_065090"/>
<comment type="cofactor">
    <cofactor evidence="1">
        <name>heme</name>
        <dbReference type="ChEBI" id="CHEBI:30413"/>
    </cofactor>
</comment>
<keyword evidence="5" id="KW-0560">Oxidoreductase</keyword>
<name>A0A6A5BUM4_NAEFO</name>
<dbReference type="Proteomes" id="UP000444721">
    <property type="component" value="Unassembled WGS sequence"/>
</dbReference>
<reference evidence="8 9" key="1">
    <citation type="journal article" date="2019" name="Sci. Rep.">
        <title>Nanopore sequencing improves the draft genome of the human pathogenic amoeba Naegleria fowleri.</title>
        <authorList>
            <person name="Liechti N."/>
            <person name="Schurch N."/>
            <person name="Bruggmann R."/>
            <person name="Wittwer M."/>
        </authorList>
    </citation>
    <scope>NUCLEOTIDE SEQUENCE [LARGE SCALE GENOMIC DNA]</scope>
    <source>
        <strain evidence="8 9">ATCC 30894</strain>
    </source>
</reference>
<keyword evidence="3" id="KW-0349">Heme</keyword>
<dbReference type="InterPro" id="IPR050476">
    <property type="entry name" value="Insect_CytP450_Detox"/>
</dbReference>
<dbReference type="GO" id="GO:0020037">
    <property type="term" value="F:heme binding"/>
    <property type="evidence" value="ECO:0007669"/>
    <property type="project" value="InterPro"/>
</dbReference>
<dbReference type="SUPFAM" id="SSF48264">
    <property type="entry name" value="Cytochrome P450"/>
    <property type="match status" value="1"/>
</dbReference>
<dbReference type="RefSeq" id="XP_044561748.1">
    <property type="nucleotide sequence ID" value="XM_044707019.1"/>
</dbReference>
<evidence type="ECO:0000313" key="9">
    <source>
        <dbReference type="Proteomes" id="UP000444721"/>
    </source>
</evidence>
<dbReference type="Gene3D" id="1.10.630.10">
    <property type="entry name" value="Cytochrome P450"/>
    <property type="match status" value="1"/>
</dbReference>
<dbReference type="VEuPathDB" id="AmoebaDB:NF0082660"/>
<dbReference type="GO" id="GO:0005506">
    <property type="term" value="F:iron ion binding"/>
    <property type="evidence" value="ECO:0007669"/>
    <property type="project" value="InterPro"/>
</dbReference>
<dbReference type="GO" id="GO:0016705">
    <property type="term" value="F:oxidoreductase activity, acting on paired donors, with incorporation or reduction of molecular oxygen"/>
    <property type="evidence" value="ECO:0007669"/>
    <property type="project" value="InterPro"/>
</dbReference>
<evidence type="ECO:0000256" key="2">
    <source>
        <dbReference type="ARBA" id="ARBA00010617"/>
    </source>
</evidence>
<dbReference type="InterPro" id="IPR002401">
    <property type="entry name" value="Cyt_P450_E_grp-I"/>
</dbReference>
<dbReference type="PANTHER" id="PTHR24292:SF102">
    <property type="entry name" value="CYTOCHROME P450 FAMILY-RELATED"/>
    <property type="match status" value="1"/>
</dbReference>
<comment type="caution">
    <text evidence="8">The sequence shown here is derived from an EMBL/GenBank/DDBJ whole genome shotgun (WGS) entry which is preliminary data.</text>
</comment>